<feature type="transmembrane region" description="Helical" evidence="2">
    <location>
        <begin position="47"/>
        <end position="71"/>
    </location>
</feature>
<reference evidence="3" key="1">
    <citation type="submission" date="2023-11" db="EMBL/GenBank/DDBJ databases">
        <authorList>
            <person name="De Vega J J."/>
            <person name="De Vega J J."/>
        </authorList>
    </citation>
    <scope>NUCLEOTIDE SEQUENCE</scope>
</reference>
<feature type="region of interest" description="Disordered" evidence="1">
    <location>
        <begin position="89"/>
        <end position="233"/>
    </location>
</feature>
<evidence type="ECO:0000313" key="4">
    <source>
        <dbReference type="Proteomes" id="UP001295794"/>
    </source>
</evidence>
<protein>
    <submittedName>
        <fullName evidence="3">Uncharacterized protein</fullName>
    </submittedName>
</protein>
<organism evidence="3 4">
    <name type="scientific">Mycena citricolor</name>
    <dbReference type="NCBI Taxonomy" id="2018698"/>
    <lineage>
        <taxon>Eukaryota</taxon>
        <taxon>Fungi</taxon>
        <taxon>Dikarya</taxon>
        <taxon>Basidiomycota</taxon>
        <taxon>Agaricomycotina</taxon>
        <taxon>Agaricomycetes</taxon>
        <taxon>Agaricomycetidae</taxon>
        <taxon>Agaricales</taxon>
        <taxon>Marasmiineae</taxon>
        <taxon>Mycenaceae</taxon>
        <taxon>Mycena</taxon>
    </lineage>
</organism>
<evidence type="ECO:0000256" key="2">
    <source>
        <dbReference type="SAM" id="Phobius"/>
    </source>
</evidence>
<comment type="caution">
    <text evidence="3">The sequence shown here is derived from an EMBL/GenBank/DDBJ whole genome shotgun (WGS) entry which is preliminary data.</text>
</comment>
<keyword evidence="2" id="KW-1133">Transmembrane helix</keyword>
<feature type="compositionally biased region" description="Low complexity" evidence="1">
    <location>
        <begin position="122"/>
        <end position="139"/>
    </location>
</feature>
<keyword evidence="2" id="KW-0472">Membrane</keyword>
<dbReference type="EMBL" id="CAVNYO010000040">
    <property type="protein sequence ID" value="CAK5263352.1"/>
    <property type="molecule type" value="Genomic_DNA"/>
</dbReference>
<sequence length="233" mass="24734">MALARAVTIAPTQTQGVSVSNVITASHSHRPSITPTLESQRQHKAPVGLIVGVAIAIIGAIIGLFLIRWLFVRRARARQPAPTPILPFTVGAPAARTGRTSTSKSSLDAPAAFSDPNPMRTPARLPGGPGALELGAYPLSSASNPRMAPSDSWHTSFPHPPLSGSGRQEPGPGSSPTERQAWLASELRSAQTALERTQGYGTGGNEQQERQRLRAEIRELEHRQGSAWALGLE</sequence>
<proteinExistence type="predicted"/>
<feature type="compositionally biased region" description="Basic and acidic residues" evidence="1">
    <location>
        <begin position="207"/>
        <end position="224"/>
    </location>
</feature>
<keyword evidence="4" id="KW-1185">Reference proteome</keyword>
<evidence type="ECO:0000313" key="3">
    <source>
        <dbReference type="EMBL" id="CAK5263352.1"/>
    </source>
</evidence>
<dbReference type="Proteomes" id="UP001295794">
    <property type="component" value="Unassembled WGS sequence"/>
</dbReference>
<name>A0AAD2JV14_9AGAR</name>
<accession>A0AAD2JV14</accession>
<evidence type="ECO:0000256" key="1">
    <source>
        <dbReference type="SAM" id="MobiDB-lite"/>
    </source>
</evidence>
<dbReference type="AlphaFoldDB" id="A0AAD2JV14"/>
<gene>
    <name evidence="3" type="ORF">MYCIT1_LOCUS2791</name>
</gene>
<keyword evidence="2" id="KW-0812">Transmembrane</keyword>